<evidence type="ECO:0000256" key="1">
    <source>
        <dbReference type="SAM" id="MobiDB-lite"/>
    </source>
</evidence>
<dbReference type="EMBL" id="JBHSDJ010000127">
    <property type="protein sequence ID" value="MFC4248736.1"/>
    <property type="molecule type" value="Genomic_DNA"/>
</dbReference>
<dbReference type="InterPro" id="IPR036465">
    <property type="entry name" value="vWFA_dom_sf"/>
</dbReference>
<feature type="compositionally biased region" description="Gly residues" evidence="1">
    <location>
        <begin position="308"/>
        <end position="317"/>
    </location>
</feature>
<evidence type="ECO:0000313" key="3">
    <source>
        <dbReference type="Proteomes" id="UP001595821"/>
    </source>
</evidence>
<name>A0ABD5P343_9EURY</name>
<proteinExistence type="predicted"/>
<sequence>MRVGPDTDPDLIDESWSRQRDSEVRREELQRLVNFCVDRSTTVDVRLQPSGAACRLNDDGDGYVVLVPTRKYEQVHTDLEPAIWDRAMQIAFLFHELGHVRYSGFDTFHDYLDSIDPRWIHLFKHVYNAGEDVAIESQMAAELRLRDDFALKNATLGATIDRKHARYVELFGLIDGETPVRTYTVFEAIQFGILDYEFGAANRFDEIIDPSEPGRVVKGGRHDIVESIEPHLRAYVEDMLSEPDPKARVDRAFEFFELVRSELEVLPPLQRQRLQTPDVRPADVRAVSGWSPDSADALSSDARRGGHGGRSPAGGTGTDESDAESWKDEPSANALRRAARRWGDAGGEATSAFRRTVERLVGIVSDEETAVDEVLVVPPAEEGGDTDRWTTVKQSARRLLTDLDAQLRQERRPRQYSGARRGTVDSRNLVAAVRGSERVFTRTRPGREKDYSCQVILDRSTSMSDRITAAEGATAQLAYALYALGVDVSVLSLYEHRVGLELPFDVDPETQIDRLVTGRSSGSTPLSDALAVARRRVGRGDGAVSFVIVVTDGEANDVEQYKAQLDRCGCPVFGVYVGDGPDDHEQYFDRVVYAAPAELDVVLGHLARRLFRRGA</sequence>
<accession>A0ABD5P343</accession>
<protein>
    <submittedName>
        <fullName evidence="2">VWA domain-containing protein</fullName>
    </submittedName>
</protein>
<dbReference type="SUPFAM" id="SSF53300">
    <property type="entry name" value="vWA-like"/>
    <property type="match status" value="1"/>
</dbReference>
<comment type="caution">
    <text evidence="2">The sequence shown here is derived from an EMBL/GenBank/DDBJ whole genome shotgun (WGS) entry which is preliminary data.</text>
</comment>
<dbReference type="RefSeq" id="WP_246976392.1">
    <property type="nucleotide sequence ID" value="NZ_CP095398.1"/>
</dbReference>
<gene>
    <name evidence="2" type="ORF">ACFOZ7_17685</name>
</gene>
<feature type="region of interest" description="Disordered" evidence="1">
    <location>
        <begin position="274"/>
        <end position="347"/>
    </location>
</feature>
<evidence type="ECO:0000313" key="2">
    <source>
        <dbReference type="EMBL" id="MFC4248736.1"/>
    </source>
</evidence>
<dbReference type="Proteomes" id="UP001595821">
    <property type="component" value="Unassembled WGS sequence"/>
</dbReference>
<dbReference type="CDD" id="cd00198">
    <property type="entry name" value="vWFA"/>
    <property type="match status" value="1"/>
</dbReference>
<dbReference type="GeneID" id="71856059"/>
<dbReference type="AlphaFoldDB" id="A0ABD5P343"/>
<reference evidence="2 3" key="1">
    <citation type="journal article" date="2014" name="Int. J. Syst. Evol. Microbiol.">
        <title>Complete genome sequence of Corynebacterium casei LMG S-19264T (=DSM 44701T), isolated from a smear-ripened cheese.</title>
        <authorList>
            <consortium name="US DOE Joint Genome Institute (JGI-PGF)"/>
            <person name="Walter F."/>
            <person name="Albersmeier A."/>
            <person name="Kalinowski J."/>
            <person name="Ruckert C."/>
        </authorList>
    </citation>
    <scope>NUCLEOTIDE SEQUENCE [LARGE SCALE GENOMIC DNA]</scope>
    <source>
        <strain evidence="2 3">IBRC-M 10912</strain>
    </source>
</reference>
<organism evidence="2 3">
    <name type="scientific">Natribaculum luteum</name>
    <dbReference type="NCBI Taxonomy" id="1586232"/>
    <lineage>
        <taxon>Archaea</taxon>
        <taxon>Methanobacteriati</taxon>
        <taxon>Methanobacteriota</taxon>
        <taxon>Stenosarchaea group</taxon>
        <taxon>Halobacteria</taxon>
        <taxon>Halobacteriales</taxon>
        <taxon>Natrialbaceae</taxon>
        <taxon>Natribaculum</taxon>
    </lineage>
</organism>
<dbReference type="Gene3D" id="3.40.50.410">
    <property type="entry name" value="von Willebrand factor, type A domain"/>
    <property type="match status" value="1"/>
</dbReference>